<name>A0A1E5UGD8_9FLAO</name>
<dbReference type="Proteomes" id="UP000095601">
    <property type="component" value="Unassembled WGS sequence"/>
</dbReference>
<comment type="caution">
    <text evidence="1">The sequence shown here is derived from an EMBL/GenBank/DDBJ whole genome shotgun (WGS) entry which is preliminary data.</text>
</comment>
<dbReference type="STRING" id="237258.SAMN04489756_11759"/>
<protein>
    <submittedName>
        <fullName evidence="1">Uncharacterized protein</fullName>
    </submittedName>
</protein>
<accession>A0A1E5UGD8</accession>
<dbReference type="EMBL" id="MKGI01000014">
    <property type="protein sequence ID" value="OEL11907.1"/>
    <property type="molecule type" value="Genomic_DNA"/>
</dbReference>
<dbReference type="PATRIC" id="fig|237258.4.peg.1619"/>
<sequence>MDVRIIISGDYKLQKDFLILKENEKDSTVFKIVKIDNSKLILKTNKKRIVLYRQN</sequence>
<proteinExistence type="predicted"/>
<evidence type="ECO:0000313" key="2">
    <source>
        <dbReference type="Proteomes" id="UP000095601"/>
    </source>
</evidence>
<evidence type="ECO:0000313" key="1">
    <source>
        <dbReference type="EMBL" id="OEL11907.1"/>
    </source>
</evidence>
<organism evidence="1 2">
    <name type="scientific">Cloacibacterium normanense</name>
    <dbReference type="NCBI Taxonomy" id="237258"/>
    <lineage>
        <taxon>Bacteria</taxon>
        <taxon>Pseudomonadati</taxon>
        <taxon>Bacteroidota</taxon>
        <taxon>Flavobacteriia</taxon>
        <taxon>Flavobacteriales</taxon>
        <taxon>Weeksellaceae</taxon>
    </lineage>
</organism>
<keyword evidence="2" id="KW-1185">Reference proteome</keyword>
<dbReference type="AlphaFoldDB" id="A0A1E5UGD8"/>
<gene>
    <name evidence="1" type="ORF">BHF72_1665</name>
</gene>
<reference evidence="1" key="1">
    <citation type="submission" date="2016-09" db="EMBL/GenBank/DDBJ databases">
        <authorList>
            <person name="Capua I."/>
            <person name="De Benedictis P."/>
            <person name="Joannis T."/>
            <person name="Lombin L.H."/>
            <person name="Cattoli G."/>
        </authorList>
    </citation>
    <scope>NUCLEOTIDE SEQUENCE [LARGE SCALE GENOMIC DNA]</scope>
    <source>
        <strain evidence="1">NRS-1</strain>
    </source>
</reference>